<dbReference type="GO" id="GO:0044826">
    <property type="term" value="P:viral genome integration into host DNA"/>
    <property type="evidence" value="ECO:0007669"/>
    <property type="project" value="UniProtKB-KW"/>
</dbReference>
<organism evidence="9">
    <name type="scientific">Siphoviridae sp. ctGa111</name>
    <dbReference type="NCBI Taxonomy" id="2825413"/>
    <lineage>
        <taxon>Viruses</taxon>
        <taxon>Duplodnaviria</taxon>
        <taxon>Heunggongvirae</taxon>
        <taxon>Uroviricota</taxon>
        <taxon>Caudoviricetes</taxon>
    </lineage>
</organism>
<protein>
    <recommendedName>
        <fullName evidence="2">Integrase</fullName>
    </recommendedName>
</protein>
<evidence type="ECO:0000256" key="3">
    <source>
        <dbReference type="ARBA" id="ARBA00022679"/>
    </source>
</evidence>
<dbReference type="GO" id="GO:0075713">
    <property type="term" value="P:establishment of integrated proviral latency"/>
    <property type="evidence" value="ECO:0007669"/>
    <property type="project" value="UniProtKB-KW"/>
</dbReference>
<evidence type="ECO:0000259" key="8">
    <source>
        <dbReference type="PROSITE" id="PS51898"/>
    </source>
</evidence>
<dbReference type="GO" id="GO:0016787">
    <property type="term" value="F:hydrolase activity"/>
    <property type="evidence" value="ECO:0007669"/>
    <property type="project" value="UniProtKB-KW"/>
</dbReference>
<evidence type="ECO:0000256" key="5">
    <source>
        <dbReference type="ARBA" id="ARBA00023172"/>
    </source>
</evidence>
<dbReference type="InterPro" id="IPR011010">
    <property type="entry name" value="DNA_brk_join_enz"/>
</dbReference>
<dbReference type="InterPro" id="IPR002104">
    <property type="entry name" value="Integrase_catalytic"/>
</dbReference>
<dbReference type="PANTHER" id="PTHR30349:SF82">
    <property type="entry name" value="INTEGRASE_RECOMBINASE YOEC-RELATED"/>
    <property type="match status" value="1"/>
</dbReference>
<name>A0A8S5VDK1_9CAUD</name>
<dbReference type="PROSITE" id="PS51898">
    <property type="entry name" value="TYR_RECOMBINASE"/>
    <property type="match status" value="1"/>
</dbReference>
<dbReference type="PANTHER" id="PTHR30349">
    <property type="entry name" value="PHAGE INTEGRASE-RELATED"/>
    <property type="match status" value="1"/>
</dbReference>
<dbReference type="EMBL" id="BK016245">
    <property type="protein sequence ID" value="DAG04703.1"/>
    <property type="molecule type" value="Genomic_DNA"/>
</dbReference>
<keyword evidence="4" id="KW-0378">Hydrolase</keyword>
<keyword evidence="6" id="KW-1160">Virus entry into host cell</keyword>
<dbReference type="Pfam" id="PF00589">
    <property type="entry name" value="Phage_integrase"/>
    <property type="match status" value="1"/>
</dbReference>
<reference evidence="9" key="1">
    <citation type="journal article" date="2021" name="Proc. Natl. Acad. Sci. U.S.A.">
        <title>A Catalog of Tens of Thousands of Viruses from Human Metagenomes Reveals Hidden Associations with Chronic Diseases.</title>
        <authorList>
            <person name="Tisza M.J."/>
            <person name="Buck C.B."/>
        </authorList>
    </citation>
    <scope>NUCLEOTIDE SEQUENCE</scope>
    <source>
        <strain evidence="9">CtGa111</strain>
    </source>
</reference>
<proteinExistence type="inferred from homology"/>
<accession>A0A8S5VDK1</accession>
<keyword evidence="3" id="KW-0808">Transferase</keyword>
<dbReference type="GO" id="GO:0016740">
    <property type="term" value="F:transferase activity"/>
    <property type="evidence" value="ECO:0007669"/>
    <property type="project" value="UniProtKB-KW"/>
</dbReference>
<dbReference type="GO" id="GO:0006310">
    <property type="term" value="P:DNA recombination"/>
    <property type="evidence" value="ECO:0007669"/>
    <property type="project" value="UniProtKB-KW"/>
</dbReference>
<dbReference type="InterPro" id="IPR050090">
    <property type="entry name" value="Tyrosine_recombinase_XerCD"/>
</dbReference>
<dbReference type="Gene3D" id="1.10.443.10">
    <property type="entry name" value="Intergrase catalytic core"/>
    <property type="match status" value="1"/>
</dbReference>
<feature type="domain" description="Tyr recombinase" evidence="8">
    <location>
        <begin position="40"/>
        <end position="259"/>
    </location>
</feature>
<dbReference type="GO" id="GO:0003677">
    <property type="term" value="F:DNA binding"/>
    <property type="evidence" value="ECO:0007669"/>
    <property type="project" value="InterPro"/>
</dbReference>
<evidence type="ECO:0000256" key="4">
    <source>
        <dbReference type="ARBA" id="ARBA00022801"/>
    </source>
</evidence>
<keyword evidence="6" id="KW-1179">Viral genome integration</keyword>
<keyword evidence="5" id="KW-0233">DNA recombination</keyword>
<comment type="similarity">
    <text evidence="1">Belongs to the 'phage' integrase family.</text>
</comment>
<evidence type="ECO:0000313" key="9">
    <source>
        <dbReference type="EMBL" id="DAG04703.1"/>
    </source>
</evidence>
<evidence type="ECO:0000256" key="1">
    <source>
        <dbReference type="ARBA" id="ARBA00008857"/>
    </source>
</evidence>
<evidence type="ECO:0000256" key="7">
    <source>
        <dbReference type="SAM" id="MobiDB-lite"/>
    </source>
</evidence>
<feature type="region of interest" description="Disordered" evidence="7">
    <location>
        <begin position="21"/>
        <end position="40"/>
    </location>
</feature>
<dbReference type="InterPro" id="IPR013762">
    <property type="entry name" value="Integrase-like_cat_sf"/>
</dbReference>
<keyword evidence="6" id="KW-0229">DNA integration</keyword>
<dbReference type="GO" id="GO:0015074">
    <property type="term" value="P:DNA integration"/>
    <property type="evidence" value="ECO:0007669"/>
    <property type="project" value="InterPro"/>
</dbReference>
<feature type="compositionally biased region" description="Basic residues" evidence="7">
    <location>
        <begin position="26"/>
        <end position="40"/>
    </location>
</feature>
<sequence>MSAAVERKEEQISKLIYFNPKPSVPAKKRGVTKSKQKRKRNISPIRSLDDVQMISEYFWDKKQYRNWCLFNVGIATGLRASDLLKLKVSDMSYCLYNGKIEVVEDAGVCIIEEKTSKYREIILTPEARDVVETYIKIANLEYDDWMFPSRQGSWKKSLRTNGGDGKTGIPHIAEPKKAGDPIDVDSFARILRNAGKDLGLNYKIASHSCRKTFGYREMCLNKDDNQALSWIQGQLNHSSQDITLRYVGFDEDKAKEYYKKTFYGVNTHSLED</sequence>
<dbReference type="SUPFAM" id="SSF56349">
    <property type="entry name" value="DNA breaking-rejoining enzymes"/>
    <property type="match status" value="1"/>
</dbReference>
<evidence type="ECO:0000256" key="6">
    <source>
        <dbReference type="ARBA" id="ARBA00023195"/>
    </source>
</evidence>
<evidence type="ECO:0000256" key="2">
    <source>
        <dbReference type="ARBA" id="ARBA00016082"/>
    </source>
</evidence>